<feature type="transmembrane region" description="Helical" evidence="1">
    <location>
        <begin position="38"/>
        <end position="58"/>
    </location>
</feature>
<accession>A0A2S5JI07</accession>
<dbReference type="AlphaFoldDB" id="A0A2S5JI07"/>
<comment type="caution">
    <text evidence="2">The sequence shown here is derived from an EMBL/GenBank/DDBJ whole genome shotgun (WGS) entry which is preliminary data.</text>
</comment>
<evidence type="ECO:0000313" key="3">
    <source>
        <dbReference type="Proteomes" id="UP000239736"/>
    </source>
</evidence>
<dbReference type="Proteomes" id="UP000239736">
    <property type="component" value="Unassembled WGS sequence"/>
</dbReference>
<dbReference type="RefSeq" id="WP_104069820.1">
    <property type="nucleotide sequence ID" value="NZ_PRDS01000003.1"/>
</dbReference>
<proteinExistence type="predicted"/>
<dbReference type="EMBL" id="PRDS01000003">
    <property type="protein sequence ID" value="PPB81069.1"/>
    <property type="molecule type" value="Genomic_DNA"/>
</dbReference>
<organism evidence="2 3">
    <name type="scientific">Albidovulum inexpectatum</name>
    <dbReference type="NCBI Taxonomy" id="196587"/>
    <lineage>
        <taxon>Bacteria</taxon>
        <taxon>Pseudomonadati</taxon>
        <taxon>Pseudomonadota</taxon>
        <taxon>Alphaproteobacteria</taxon>
        <taxon>Rhodobacterales</taxon>
        <taxon>Paracoccaceae</taxon>
        <taxon>Albidovulum</taxon>
    </lineage>
</organism>
<evidence type="ECO:0000313" key="2">
    <source>
        <dbReference type="EMBL" id="PPB81069.1"/>
    </source>
</evidence>
<keyword evidence="1" id="KW-0812">Transmembrane</keyword>
<feature type="transmembrane region" description="Helical" evidence="1">
    <location>
        <begin position="15"/>
        <end position="32"/>
    </location>
</feature>
<dbReference type="OrthoDB" id="7851333at2"/>
<keyword evidence="1" id="KW-0472">Membrane</keyword>
<reference evidence="2 3" key="1">
    <citation type="submission" date="2018-01" db="EMBL/GenBank/DDBJ databases">
        <title>Genomic Encyclopedia of Archaeal and Bacterial Type Strains, Phase II (KMG-II): from individual species to whole genera.</title>
        <authorList>
            <person name="Goeker M."/>
        </authorList>
    </citation>
    <scope>NUCLEOTIDE SEQUENCE [LARGE SCALE GENOMIC DNA]</scope>
    <source>
        <strain evidence="2 3">DSM 12048</strain>
    </source>
</reference>
<name>A0A2S5JI07_9RHOB</name>
<sequence length="189" mass="20242">MTGLRPEVIEFLTRWRELIAAVAAALVGIWVWSWGGWFWQGLGVVVVLAAAGWARVAWSRARLAGIARAPGIVQVTEGQISFFGPHRGGFIALADLREVRLSQENGHRVWCLISTEREALTIPVAAEGADKLYDLLAALPGMDIGAVSAAISGPIPPGALWTRPGSRALFRGGADLLRMGAQNRDPGRA</sequence>
<keyword evidence="3" id="KW-1185">Reference proteome</keyword>
<protein>
    <submittedName>
        <fullName evidence="2">Uncharacterized protein</fullName>
    </submittedName>
</protein>
<keyword evidence="1" id="KW-1133">Transmembrane helix</keyword>
<gene>
    <name evidence="2" type="ORF">LV82_01108</name>
</gene>
<evidence type="ECO:0000256" key="1">
    <source>
        <dbReference type="SAM" id="Phobius"/>
    </source>
</evidence>